<proteinExistence type="predicted"/>
<evidence type="ECO:0008006" key="4">
    <source>
        <dbReference type="Google" id="ProtNLM"/>
    </source>
</evidence>
<protein>
    <recommendedName>
        <fullName evidence="4">Lipoprotein</fullName>
    </recommendedName>
</protein>
<sequence>MRKSAAAVFALLVAGCGQPGQEAVPAGHPPSFTPPPTIAPSPSPTPSQPMPSAYGPLPPDCSQHDGVLAHFGQIEAATGDRYLPLSLLNCSDDVVDVGAPTIGGFDAAGEPIELTIEHKGLPLKLGYEDVGFVHLYWASNGRCERGVQELRVTVAGEDLSYVEGCFQLGGSFAPEFDADVVARLSMSPAP</sequence>
<name>A0A921JQY6_9ACTN</name>
<reference evidence="2" key="2">
    <citation type="submission" date="2021-09" db="EMBL/GenBank/DDBJ databases">
        <authorList>
            <person name="Gilroy R."/>
        </authorList>
    </citation>
    <scope>NUCLEOTIDE SEQUENCE</scope>
    <source>
        <strain evidence="2">ChiGjej3B3-7470</strain>
    </source>
</reference>
<dbReference type="EMBL" id="DYZF01000196">
    <property type="protein sequence ID" value="HJE51875.1"/>
    <property type="molecule type" value="Genomic_DNA"/>
</dbReference>
<dbReference type="PROSITE" id="PS51257">
    <property type="entry name" value="PROKAR_LIPOPROTEIN"/>
    <property type="match status" value="1"/>
</dbReference>
<reference evidence="2" key="1">
    <citation type="journal article" date="2021" name="PeerJ">
        <title>Extensive microbial diversity within the chicken gut microbiome revealed by metagenomics and culture.</title>
        <authorList>
            <person name="Gilroy R."/>
            <person name="Ravi A."/>
            <person name="Getino M."/>
            <person name="Pursley I."/>
            <person name="Horton D.L."/>
            <person name="Alikhan N.F."/>
            <person name="Baker D."/>
            <person name="Gharbi K."/>
            <person name="Hall N."/>
            <person name="Watson M."/>
            <person name="Adriaenssens E.M."/>
            <person name="Foster-Nyarko E."/>
            <person name="Jarju S."/>
            <person name="Secka A."/>
            <person name="Antonio M."/>
            <person name="Oren A."/>
            <person name="Chaudhuri R.R."/>
            <person name="La Ragione R."/>
            <person name="Hildebrand F."/>
            <person name="Pallen M.J."/>
        </authorList>
    </citation>
    <scope>NUCLEOTIDE SEQUENCE</scope>
    <source>
        <strain evidence="2">ChiGjej3B3-7470</strain>
    </source>
</reference>
<feature type="compositionally biased region" description="Pro residues" evidence="1">
    <location>
        <begin position="27"/>
        <end position="49"/>
    </location>
</feature>
<dbReference type="Proteomes" id="UP000712713">
    <property type="component" value="Unassembled WGS sequence"/>
</dbReference>
<organism evidence="2 3">
    <name type="scientific">Tessaracoccus flavescens</name>
    <dbReference type="NCBI Taxonomy" id="399497"/>
    <lineage>
        <taxon>Bacteria</taxon>
        <taxon>Bacillati</taxon>
        <taxon>Actinomycetota</taxon>
        <taxon>Actinomycetes</taxon>
        <taxon>Propionibacteriales</taxon>
        <taxon>Propionibacteriaceae</taxon>
        <taxon>Tessaracoccus</taxon>
    </lineage>
</organism>
<gene>
    <name evidence="2" type="ORF">K8V15_07840</name>
</gene>
<comment type="caution">
    <text evidence="2">The sequence shown here is derived from an EMBL/GenBank/DDBJ whole genome shotgun (WGS) entry which is preliminary data.</text>
</comment>
<evidence type="ECO:0000256" key="1">
    <source>
        <dbReference type="SAM" id="MobiDB-lite"/>
    </source>
</evidence>
<dbReference type="AlphaFoldDB" id="A0A921JQY6"/>
<evidence type="ECO:0000313" key="2">
    <source>
        <dbReference type="EMBL" id="HJE51875.1"/>
    </source>
</evidence>
<accession>A0A921JQY6</accession>
<feature type="region of interest" description="Disordered" evidence="1">
    <location>
        <begin position="21"/>
        <end position="59"/>
    </location>
</feature>
<evidence type="ECO:0000313" key="3">
    <source>
        <dbReference type="Proteomes" id="UP000712713"/>
    </source>
</evidence>